<evidence type="ECO:0000259" key="2">
    <source>
        <dbReference type="Pfam" id="PF05817"/>
    </source>
</evidence>
<keyword evidence="4" id="KW-1185">Reference proteome</keyword>
<comment type="similarity">
    <text evidence="1">Belongs to the SWP1 family.</text>
</comment>
<evidence type="ECO:0000256" key="1">
    <source>
        <dbReference type="RuleBase" id="RU366029"/>
    </source>
</evidence>
<dbReference type="UniPathway" id="UPA00378"/>
<proteinExistence type="inferred from homology"/>
<gene>
    <name evidence="3" type="ORF">CEY00_Acc14651</name>
</gene>
<dbReference type="STRING" id="1590841.A0A2R6QSE8"/>
<accession>A0A2R6QSE8</accession>
<comment type="caution">
    <text evidence="3">The sequence shown here is derived from an EMBL/GenBank/DDBJ whole genome shotgun (WGS) entry which is preliminary data.</text>
</comment>
<dbReference type="EMBL" id="NKQK01000013">
    <property type="protein sequence ID" value="PSS14035.1"/>
    <property type="molecule type" value="Genomic_DNA"/>
</dbReference>
<comment type="subunit">
    <text evidence="1">Component of the oligosaccharyltransferase (OST) complex.</text>
</comment>
<dbReference type="GO" id="GO:0008250">
    <property type="term" value="C:oligosaccharyltransferase complex"/>
    <property type="evidence" value="ECO:0007669"/>
    <property type="project" value="UniProtKB-UniRule"/>
</dbReference>
<dbReference type="GO" id="GO:0016740">
    <property type="term" value="F:transferase activity"/>
    <property type="evidence" value="ECO:0007669"/>
    <property type="project" value="UniProtKB-KW"/>
</dbReference>
<dbReference type="InParanoid" id="A0A2R6QSE8"/>
<feature type="domain" description="Ribophorin II N-terminal" evidence="2">
    <location>
        <begin position="13"/>
        <end position="270"/>
    </location>
</feature>
<dbReference type="InterPro" id="IPR055373">
    <property type="entry name" value="Ribophorin_II_N"/>
</dbReference>
<dbReference type="PANTHER" id="PTHR12640:SF0">
    <property type="entry name" value="DOLICHYL-DIPHOSPHOOLIGOSACCHARIDE--PROTEIN GLYCOSYLTRANSFERASE SUBUNIT 2"/>
    <property type="match status" value="1"/>
</dbReference>
<evidence type="ECO:0000313" key="4">
    <source>
        <dbReference type="Proteomes" id="UP000241394"/>
    </source>
</evidence>
<dbReference type="InterPro" id="IPR008814">
    <property type="entry name" value="Swp1"/>
</dbReference>
<dbReference type="OrthoDB" id="432292at2759"/>
<reference evidence="4" key="2">
    <citation type="journal article" date="2018" name="BMC Genomics">
        <title>A manually annotated Actinidia chinensis var. chinensis (kiwifruit) genome highlights the challenges associated with draft genomes and gene prediction in plants.</title>
        <authorList>
            <person name="Pilkington S.M."/>
            <person name="Crowhurst R."/>
            <person name="Hilario E."/>
            <person name="Nardozza S."/>
            <person name="Fraser L."/>
            <person name="Peng Y."/>
            <person name="Gunaseelan K."/>
            <person name="Simpson R."/>
            <person name="Tahir J."/>
            <person name="Deroles S.C."/>
            <person name="Templeton K."/>
            <person name="Luo Z."/>
            <person name="Davy M."/>
            <person name="Cheng C."/>
            <person name="McNeilage M."/>
            <person name="Scaglione D."/>
            <person name="Liu Y."/>
            <person name="Zhang Q."/>
            <person name="Datson P."/>
            <person name="De Silva N."/>
            <person name="Gardiner S.E."/>
            <person name="Bassett H."/>
            <person name="Chagne D."/>
            <person name="McCallum J."/>
            <person name="Dzierzon H."/>
            <person name="Deng C."/>
            <person name="Wang Y.Y."/>
            <person name="Barron L."/>
            <person name="Manako K."/>
            <person name="Bowen J."/>
            <person name="Foster T.M."/>
            <person name="Erridge Z.A."/>
            <person name="Tiffin H."/>
            <person name="Waite C.N."/>
            <person name="Davies K.M."/>
            <person name="Grierson E.P."/>
            <person name="Laing W.A."/>
            <person name="Kirk R."/>
            <person name="Chen X."/>
            <person name="Wood M."/>
            <person name="Montefiori M."/>
            <person name="Brummell D.A."/>
            <person name="Schwinn K.E."/>
            <person name="Catanach A."/>
            <person name="Fullerton C."/>
            <person name="Li D."/>
            <person name="Meiyalaghan S."/>
            <person name="Nieuwenhuizen N."/>
            <person name="Read N."/>
            <person name="Prakash R."/>
            <person name="Hunter D."/>
            <person name="Zhang H."/>
            <person name="McKenzie M."/>
            <person name="Knabel M."/>
            <person name="Harris A."/>
            <person name="Allan A.C."/>
            <person name="Gleave A."/>
            <person name="Chen A."/>
            <person name="Janssen B.J."/>
            <person name="Plunkett B."/>
            <person name="Ampomah-Dwamena C."/>
            <person name="Voogd C."/>
            <person name="Leif D."/>
            <person name="Lafferty D."/>
            <person name="Souleyre E.J.F."/>
            <person name="Varkonyi-Gasic E."/>
            <person name="Gambi F."/>
            <person name="Hanley J."/>
            <person name="Yao J.L."/>
            <person name="Cheung J."/>
            <person name="David K.M."/>
            <person name="Warren B."/>
            <person name="Marsh K."/>
            <person name="Snowden K.C."/>
            <person name="Lin-Wang K."/>
            <person name="Brian L."/>
            <person name="Martinez-Sanchez M."/>
            <person name="Wang M."/>
            <person name="Ileperuma N."/>
            <person name="Macnee N."/>
            <person name="Campin R."/>
            <person name="McAtee P."/>
            <person name="Drummond R.S.M."/>
            <person name="Espley R.V."/>
            <person name="Ireland H.S."/>
            <person name="Wu R."/>
            <person name="Atkinson R.G."/>
            <person name="Karunairetnam S."/>
            <person name="Bulley S."/>
            <person name="Chunkath S."/>
            <person name="Hanley Z."/>
            <person name="Storey R."/>
            <person name="Thrimawithana A.H."/>
            <person name="Thomson S."/>
            <person name="David C."/>
            <person name="Testolin R."/>
            <person name="Huang H."/>
            <person name="Hellens R.P."/>
            <person name="Schaffer R.J."/>
        </authorList>
    </citation>
    <scope>NUCLEOTIDE SEQUENCE [LARGE SCALE GENOMIC DNA]</scope>
    <source>
        <strain evidence="4">cv. Red5</strain>
    </source>
</reference>
<dbReference type="PANTHER" id="PTHR12640">
    <property type="entry name" value="RIBOPHORIN II"/>
    <property type="match status" value="1"/>
</dbReference>
<keyword evidence="1" id="KW-0256">Endoplasmic reticulum</keyword>
<dbReference type="GO" id="GO:0006487">
    <property type="term" value="P:protein N-linked glycosylation"/>
    <property type="evidence" value="ECO:0007669"/>
    <property type="project" value="UniProtKB-UniRule"/>
</dbReference>
<comment type="pathway">
    <text evidence="1">Protein modification; protein glycosylation.</text>
</comment>
<keyword evidence="3" id="KW-0808">Transferase</keyword>
<dbReference type="Pfam" id="PF05817">
    <property type="entry name" value="Ribophorin_II"/>
    <property type="match status" value="1"/>
</dbReference>
<dbReference type="Gramene" id="PSS14035">
    <property type="protein sequence ID" value="PSS14035"/>
    <property type="gene ID" value="CEY00_Acc14651"/>
</dbReference>
<reference evidence="3 4" key="1">
    <citation type="submission" date="2017-07" db="EMBL/GenBank/DDBJ databases">
        <title>An improved, manually edited Actinidia chinensis var. chinensis (kiwifruit) genome highlights the challenges associated with draft genomes and gene prediction in plants.</title>
        <authorList>
            <person name="Pilkington S."/>
            <person name="Crowhurst R."/>
            <person name="Hilario E."/>
            <person name="Nardozza S."/>
            <person name="Fraser L."/>
            <person name="Peng Y."/>
            <person name="Gunaseelan K."/>
            <person name="Simpson R."/>
            <person name="Tahir J."/>
            <person name="Deroles S."/>
            <person name="Templeton K."/>
            <person name="Luo Z."/>
            <person name="Davy M."/>
            <person name="Cheng C."/>
            <person name="Mcneilage M."/>
            <person name="Scaglione D."/>
            <person name="Liu Y."/>
            <person name="Zhang Q."/>
            <person name="Datson P."/>
            <person name="De Silva N."/>
            <person name="Gardiner S."/>
            <person name="Bassett H."/>
            <person name="Chagne D."/>
            <person name="Mccallum J."/>
            <person name="Dzierzon H."/>
            <person name="Deng C."/>
            <person name="Wang Y.-Y."/>
            <person name="Barron N."/>
            <person name="Manako K."/>
            <person name="Bowen J."/>
            <person name="Foster T."/>
            <person name="Erridge Z."/>
            <person name="Tiffin H."/>
            <person name="Waite C."/>
            <person name="Davies K."/>
            <person name="Grierson E."/>
            <person name="Laing W."/>
            <person name="Kirk R."/>
            <person name="Chen X."/>
            <person name="Wood M."/>
            <person name="Montefiori M."/>
            <person name="Brummell D."/>
            <person name="Schwinn K."/>
            <person name="Catanach A."/>
            <person name="Fullerton C."/>
            <person name="Li D."/>
            <person name="Meiyalaghan S."/>
            <person name="Nieuwenhuizen N."/>
            <person name="Read N."/>
            <person name="Prakash R."/>
            <person name="Hunter D."/>
            <person name="Zhang H."/>
            <person name="Mckenzie M."/>
            <person name="Knabel M."/>
            <person name="Harris A."/>
            <person name="Allan A."/>
            <person name="Chen A."/>
            <person name="Janssen B."/>
            <person name="Plunkett B."/>
            <person name="Dwamena C."/>
            <person name="Voogd C."/>
            <person name="Leif D."/>
            <person name="Lafferty D."/>
            <person name="Souleyre E."/>
            <person name="Varkonyi-Gasic E."/>
            <person name="Gambi F."/>
            <person name="Hanley J."/>
            <person name="Yao J.-L."/>
            <person name="Cheung J."/>
            <person name="David K."/>
            <person name="Warren B."/>
            <person name="Marsh K."/>
            <person name="Snowden K."/>
            <person name="Lin-Wang K."/>
            <person name="Brian L."/>
            <person name="Martinez-Sanchez M."/>
            <person name="Wang M."/>
            <person name="Ileperuma N."/>
            <person name="Macnee N."/>
            <person name="Campin R."/>
            <person name="Mcatee P."/>
            <person name="Drummond R."/>
            <person name="Espley R."/>
            <person name="Ireland H."/>
            <person name="Wu R."/>
            <person name="Atkinson R."/>
            <person name="Karunairetnam S."/>
            <person name="Bulley S."/>
            <person name="Chunkath S."/>
            <person name="Hanley Z."/>
            <person name="Storey R."/>
            <person name="Thrimawithana A."/>
            <person name="Thomson S."/>
            <person name="David C."/>
            <person name="Testolin R."/>
        </authorList>
    </citation>
    <scope>NUCLEOTIDE SEQUENCE [LARGE SCALE GENOMIC DNA]</scope>
    <source>
        <strain evidence="4">cv. Red5</strain>
        <tissue evidence="3">Young leaf</tissue>
    </source>
</reference>
<dbReference type="Proteomes" id="UP000241394">
    <property type="component" value="Chromosome LG13"/>
</dbReference>
<evidence type="ECO:0000313" key="3">
    <source>
        <dbReference type="EMBL" id="PSS14035.1"/>
    </source>
</evidence>
<dbReference type="AlphaFoldDB" id="A0A2R6QSE8"/>
<comment type="function">
    <text evidence="1">Subunit of the oligosaccharyl transferase (OST) complex that catalyzes the initial transfer of a defined glycan (Glc(3)Man(9)GlcNAc(2) in eukaryotes) from the lipid carrier dolichol-pyrophosphate to an asparagine residue within an Asn-X-Ser/Thr consensus motif in nascent polypeptide chains, the first step in protein N-glycosylation. N-glycosylation occurs cotranslationally and the complex associates with the Sec61 complex at the channel-forming translocon complex that mediates protein translocation across the endoplasmic reticulum (ER). All subunits are required for a maximal enzyme activity.</text>
</comment>
<protein>
    <recommendedName>
        <fullName evidence="1">Dolichyl-diphosphooligosaccharide--protein glycosyltransferase subunit 2</fullName>
    </recommendedName>
    <alternativeName>
        <fullName evidence="1">Ribophorin-2</fullName>
    </alternativeName>
</protein>
<sequence>MLIKQMNKGRKYRLKEAYEALRTFEILGLGKELNVRASTCSSAVDTLGSSTSSLKDLFCELRANALLKCEINEQVFAGIASRLKASVHDANSLLDFYYSVGSLRVIKDQTSEVDVSLADADGIFQSIKALSQSDGRWRSGPSNPGSSTFAAGIALETLAGVVSLAITEINQSLIGMLNSDVMKLFDGIEKYDDGAYYFEEKLGDARENQGPLSATSMVVRGLTAFAAATSGNLKLPGDKIFGFAIFFLGIGIPGNAKDLYNQIDALACLESNRSE</sequence>
<comment type="subcellular location">
    <subcellularLocation>
        <location evidence="1">Endoplasmic reticulum membrane</location>
        <topology evidence="1">Multi-pass membrane protein</topology>
    </subcellularLocation>
</comment>
<name>A0A2R6QSE8_ACTCC</name>
<organism evidence="3 4">
    <name type="scientific">Actinidia chinensis var. chinensis</name>
    <name type="common">Chinese soft-hair kiwi</name>
    <dbReference type="NCBI Taxonomy" id="1590841"/>
    <lineage>
        <taxon>Eukaryota</taxon>
        <taxon>Viridiplantae</taxon>
        <taxon>Streptophyta</taxon>
        <taxon>Embryophyta</taxon>
        <taxon>Tracheophyta</taxon>
        <taxon>Spermatophyta</taxon>
        <taxon>Magnoliopsida</taxon>
        <taxon>eudicotyledons</taxon>
        <taxon>Gunneridae</taxon>
        <taxon>Pentapetalae</taxon>
        <taxon>asterids</taxon>
        <taxon>Ericales</taxon>
        <taxon>Actinidiaceae</taxon>
        <taxon>Actinidia</taxon>
    </lineage>
</organism>